<evidence type="ECO:0000259" key="3">
    <source>
        <dbReference type="Pfam" id="PF14661"/>
    </source>
</evidence>
<dbReference type="KEGG" id="acs:103277693"/>
<proteinExistence type="predicted"/>
<dbReference type="GO" id="GO:0008017">
    <property type="term" value="F:microtubule binding"/>
    <property type="evidence" value="ECO:0000318"/>
    <property type="project" value="GO_Central"/>
</dbReference>
<sequence length="886" mass="99856">MTVQASRPDWEKEHLWHNLLALGFDPEEAAAAAGKISTHLRLGENMFDQPNKDAFHVVAWFLFSKLDQARCNEIFRLCFPPTDKREDAEHRKHSYEWMKKISDDCGEGFPPVVPSLFLSPGGPKFIHLMFHFSRYVLLHHIKVTSTAGGIPCPKALNSNSPDCSMAMAKFQVCQNRFLTALQKEDFLIQELQKKAQCLTKQIRNLQHENVDLDRQLQKMWENVPQNQHDTLQRRIEKVRCSWEAIMKVLHHLQNEREVVDAVLKGHVDEYVLDGTSVNINIPRPLIEKVEKEIHKFPIGNVYEGGKLNIVAVIQLLNRALKMLINERRHSEKDPLKLDLKYFERKTKSQNEALLRLKSLRLKLKHEDRKLISQMIAEKQQEWDLKWKICLGQSPFQLMRDPNPALDFLPAMSPLSFAPATEEAYKSSVFCQFPASIPEVIKKNLQTDQFDGTGKAKECQGYSTVLTAERDVMSLNLARASEERMASERESNADTPTSAEPSEFQILKYTGRKSKLAESGKKRQTRILKTASSVKKEDLLKKAQEQLVEEVANVVVSESPQNVGGKGKDLEDLIGSLNSDPFLTRKQIPRTPENLISEIRSSWKKAIQVEESLKAESHHADATKKDLPQDTVPASGKPIDSSIAVFMSSDSAESPFFLEMPSSESLKQGILGRNELSPHQRCAGPLDESFFKQRLTLTVSNSPATGNPAFSLNAVNKCASELCDDPGKSTETLSTYSQDSSMCSTLPWAGTRMSSGNCDDSQEVVNFSILQETIPEEAESISPTGFKDLESDEVKEDSSQDNNKGFSVHVAENERKLDLHSIRKRYKALEKTLFKNSSSRKPISRRRSDFSLLSVGLETTNVLSPSGKPYAFDAELMKPPTQMDGSS</sequence>
<keyword evidence="5" id="KW-1185">Reference proteome</keyword>
<reference evidence="4" key="3">
    <citation type="submission" date="2025-09" db="UniProtKB">
        <authorList>
            <consortium name="Ensembl"/>
        </authorList>
    </citation>
    <scope>IDENTIFICATION</scope>
</reference>
<gene>
    <name evidence="4" type="primary">haus6</name>
</gene>
<dbReference type="Pfam" id="PF14661">
    <property type="entry name" value="HAUS6_N"/>
    <property type="match status" value="1"/>
</dbReference>
<accession>G1KKK2</accession>
<dbReference type="OrthoDB" id="5575722at2759"/>
<dbReference type="STRING" id="28377.ENSACAP00000010618"/>
<dbReference type="Proteomes" id="UP000001646">
    <property type="component" value="Chromosome 2"/>
</dbReference>
<feature type="coiled-coil region" evidence="1">
    <location>
        <begin position="181"/>
        <end position="215"/>
    </location>
</feature>
<dbReference type="HOGENOM" id="CLU_025179_0_0_1"/>
<feature type="domain" description="HAUS augmin-like complex subunit 6 N-terminal" evidence="3">
    <location>
        <begin position="15"/>
        <end position="243"/>
    </location>
</feature>
<dbReference type="InParanoid" id="G1KKK2"/>
<dbReference type="GeneID" id="103277693"/>
<keyword evidence="1" id="KW-0175">Coiled coil</keyword>
<dbReference type="GeneTree" id="ENSGT00390000008250"/>
<evidence type="ECO:0000256" key="2">
    <source>
        <dbReference type="SAM" id="MobiDB-lite"/>
    </source>
</evidence>
<feature type="compositionally biased region" description="Basic and acidic residues" evidence="2">
    <location>
        <begin position="480"/>
        <end position="491"/>
    </location>
</feature>
<feature type="compositionally biased region" description="Basic and acidic residues" evidence="2">
    <location>
        <begin position="613"/>
        <end position="627"/>
    </location>
</feature>
<evidence type="ECO:0000313" key="4">
    <source>
        <dbReference type="Ensembl" id="ENSACAP00000010618.3"/>
    </source>
</evidence>
<dbReference type="AlphaFoldDB" id="G1KKK2"/>
<dbReference type="Ensembl" id="ENSACAT00000010837.4">
    <property type="protein sequence ID" value="ENSACAP00000010618.3"/>
    <property type="gene ID" value="ENSACAG00000010781.4"/>
</dbReference>
<reference evidence="4" key="2">
    <citation type="submission" date="2025-08" db="UniProtKB">
        <authorList>
            <consortium name="Ensembl"/>
        </authorList>
    </citation>
    <scope>IDENTIFICATION</scope>
</reference>
<dbReference type="GO" id="GO:1990498">
    <property type="term" value="C:mitotic spindle microtubule"/>
    <property type="evidence" value="ECO:0000318"/>
    <property type="project" value="GO_Central"/>
</dbReference>
<feature type="region of interest" description="Disordered" evidence="2">
    <location>
        <begin position="778"/>
        <end position="803"/>
    </location>
</feature>
<dbReference type="Bgee" id="ENSACAG00000010781">
    <property type="expression patterns" value="Expressed in dewlap and 12 other cell types or tissues"/>
</dbReference>
<organism evidence="4 5">
    <name type="scientific">Anolis carolinensis</name>
    <name type="common">Green anole</name>
    <name type="synonym">American chameleon</name>
    <dbReference type="NCBI Taxonomy" id="28377"/>
    <lineage>
        <taxon>Eukaryota</taxon>
        <taxon>Metazoa</taxon>
        <taxon>Chordata</taxon>
        <taxon>Craniata</taxon>
        <taxon>Vertebrata</taxon>
        <taxon>Euteleostomi</taxon>
        <taxon>Lepidosauria</taxon>
        <taxon>Squamata</taxon>
        <taxon>Bifurcata</taxon>
        <taxon>Unidentata</taxon>
        <taxon>Episquamata</taxon>
        <taxon>Toxicofera</taxon>
        <taxon>Iguania</taxon>
        <taxon>Dactyloidae</taxon>
        <taxon>Anolis</taxon>
    </lineage>
</organism>
<evidence type="ECO:0000256" key="1">
    <source>
        <dbReference type="SAM" id="Coils"/>
    </source>
</evidence>
<dbReference type="eggNOG" id="ENOG502QV4W">
    <property type="taxonomic scope" value="Eukaryota"/>
</dbReference>
<dbReference type="PANTHER" id="PTHR16151:SF2">
    <property type="entry name" value="HAUS AUGMIN-LIKE COMPLEX SUBUNIT 6"/>
    <property type="match status" value="1"/>
</dbReference>
<dbReference type="GO" id="GO:0051225">
    <property type="term" value="P:spindle assembly"/>
    <property type="evidence" value="ECO:0007669"/>
    <property type="project" value="InterPro"/>
</dbReference>
<dbReference type="CTD" id="54801"/>
<dbReference type="GO" id="GO:0000226">
    <property type="term" value="P:microtubule cytoskeleton organization"/>
    <property type="evidence" value="ECO:0000318"/>
    <property type="project" value="GO_Central"/>
</dbReference>
<feature type="region of interest" description="Disordered" evidence="2">
    <location>
        <begin position="613"/>
        <end position="634"/>
    </location>
</feature>
<dbReference type="InterPro" id="IPR026797">
    <property type="entry name" value="HAUS_6"/>
</dbReference>
<protein>
    <recommendedName>
        <fullName evidence="3">HAUS augmin-like complex subunit 6 N-terminal domain-containing protein</fullName>
    </recommendedName>
</protein>
<reference evidence="4 5" key="1">
    <citation type="submission" date="2009-12" db="EMBL/GenBank/DDBJ databases">
        <title>The Genome Sequence of Anolis carolinensis (Green Anole Lizard).</title>
        <authorList>
            <consortium name="The Genome Sequencing Platform"/>
            <person name="Di Palma F."/>
            <person name="Alfoldi J."/>
            <person name="Heiman D."/>
            <person name="Young S."/>
            <person name="Grabherr M."/>
            <person name="Johnson J."/>
            <person name="Lander E.S."/>
            <person name="Lindblad-Toh K."/>
        </authorList>
    </citation>
    <scope>NUCLEOTIDE SEQUENCE [LARGE SCALE GENOMIC DNA]</scope>
    <source>
        <strain evidence="4 5">JBL SC #1</strain>
    </source>
</reference>
<evidence type="ECO:0000313" key="5">
    <source>
        <dbReference type="Proteomes" id="UP000001646"/>
    </source>
</evidence>
<dbReference type="InterPro" id="IPR028163">
    <property type="entry name" value="HAUS_6_N"/>
</dbReference>
<dbReference type="PANTHER" id="PTHR16151">
    <property type="entry name" value="HAUS AUGMIN-LIKE COMPLEX SUBUNIT 6"/>
    <property type="match status" value="1"/>
</dbReference>
<dbReference type="GO" id="GO:0070652">
    <property type="term" value="C:HAUS complex"/>
    <property type="evidence" value="ECO:0007669"/>
    <property type="project" value="InterPro"/>
</dbReference>
<name>G1KKK2_ANOCA</name>
<feature type="region of interest" description="Disordered" evidence="2">
    <location>
        <begin position="480"/>
        <end position="502"/>
    </location>
</feature>